<evidence type="ECO:0000256" key="9">
    <source>
        <dbReference type="SAM" id="Phobius"/>
    </source>
</evidence>
<dbReference type="GO" id="GO:0000287">
    <property type="term" value="F:magnesium ion binding"/>
    <property type="evidence" value="ECO:0007669"/>
    <property type="project" value="TreeGrafter"/>
</dbReference>
<feature type="compositionally biased region" description="Acidic residues" evidence="8">
    <location>
        <begin position="245"/>
        <end position="254"/>
    </location>
</feature>
<comment type="subcellular location">
    <subcellularLocation>
        <location evidence="1">Cell membrane</location>
        <topology evidence="1">Multi-pass membrane protein</topology>
    </subcellularLocation>
</comment>
<evidence type="ECO:0000256" key="2">
    <source>
        <dbReference type="ARBA" id="ARBA00009765"/>
    </source>
</evidence>
<sequence length="651" mass="72775">MSGGNFQRPRAETAPTLGADEIPIISDGTDDAPNLPRGALRVHYTLRADDERAATLQPPSVNTTGITRSDTELHRTSSTPTTQGLRRRGNNNNNNTLRTIEDFEDYEERPGWHPGAEPGVDVSKPDGGHASMPTLQAPCDITVVDFSREDMVVHHLDNETIADFLQTPEPTWSKCRWINVNGLSWDVIQALGRNKGLHKLAIEDLMNTRNRTKTDCDGHRYSNHAYMVLTLQKLIRSEDYNFDSSDSESESDSDHDDKGSSKSRSSNSSRSRHGIIKRTRKLFRRAKAKKSALESNLENGTLEKHGEAPYKVRRETSASNKDLFNSTTPLSKQVKPRTLQRYHASPNSARTLYMERHSGLSSRGLAVAAEQVSIFITNDNTIISFFEMSADDVEAPILTRLQTHDTILRQSCDASMIGQAIIDAIIDLAIPVAACYGDVIGDLELDVLTRPNVGHTKSLYITICEINKLLAFINPILNLINALRDHKTELSLSDGHGSSVQDETLRNPLTGVIITPMTHTYLGDVVDHCVLITEQLEQIKSQAEGLISLIFNTISTFQNESMKQLTIVTIIFLPLTFLTGYFGQNFTPFDDLNKGISHFWKLAGPIIVGTILVLMRDIIYQSAKSAIQHRHIVYLRKNRLRGMRKKRSARR</sequence>
<dbReference type="SUPFAM" id="SSF143865">
    <property type="entry name" value="CorA soluble domain-like"/>
    <property type="match status" value="1"/>
</dbReference>
<dbReference type="InterPro" id="IPR045861">
    <property type="entry name" value="CorA_cytoplasmic_dom"/>
</dbReference>
<dbReference type="GO" id="GO:0015095">
    <property type="term" value="F:magnesium ion transmembrane transporter activity"/>
    <property type="evidence" value="ECO:0007669"/>
    <property type="project" value="TreeGrafter"/>
</dbReference>
<feature type="region of interest" description="Disordered" evidence="8">
    <location>
        <begin position="242"/>
        <end position="339"/>
    </location>
</feature>
<evidence type="ECO:0000256" key="4">
    <source>
        <dbReference type="ARBA" id="ARBA00022475"/>
    </source>
</evidence>
<dbReference type="RefSeq" id="XP_030994806.1">
    <property type="nucleotide sequence ID" value="XM_031141163.1"/>
</dbReference>
<protein>
    <submittedName>
        <fullName evidence="10">Uncharacterized protein</fullName>
    </submittedName>
</protein>
<dbReference type="GO" id="GO:0015087">
    <property type="term" value="F:cobalt ion transmembrane transporter activity"/>
    <property type="evidence" value="ECO:0007669"/>
    <property type="project" value="TreeGrafter"/>
</dbReference>
<dbReference type="OrthoDB" id="165352at2759"/>
<evidence type="ECO:0000256" key="7">
    <source>
        <dbReference type="ARBA" id="ARBA00023136"/>
    </source>
</evidence>
<dbReference type="Gene3D" id="1.20.58.340">
    <property type="entry name" value="Magnesium transport protein CorA, transmembrane region"/>
    <property type="match status" value="2"/>
</dbReference>
<evidence type="ECO:0000256" key="5">
    <source>
        <dbReference type="ARBA" id="ARBA00022692"/>
    </source>
</evidence>
<feature type="compositionally biased region" description="Basic and acidic residues" evidence="8">
    <location>
        <begin position="301"/>
        <end position="316"/>
    </location>
</feature>
<organism evidence="10 11">
    <name type="scientific">Thyridium curvatum</name>
    <dbReference type="NCBI Taxonomy" id="1093900"/>
    <lineage>
        <taxon>Eukaryota</taxon>
        <taxon>Fungi</taxon>
        <taxon>Dikarya</taxon>
        <taxon>Ascomycota</taxon>
        <taxon>Pezizomycotina</taxon>
        <taxon>Sordariomycetes</taxon>
        <taxon>Sordariomycetidae</taxon>
        <taxon>Thyridiales</taxon>
        <taxon>Thyridiaceae</taxon>
        <taxon>Thyridium</taxon>
    </lineage>
</organism>
<keyword evidence="6 9" id="KW-1133">Transmembrane helix</keyword>
<evidence type="ECO:0000256" key="1">
    <source>
        <dbReference type="ARBA" id="ARBA00004651"/>
    </source>
</evidence>
<dbReference type="EMBL" id="SKBQ01000037">
    <property type="protein sequence ID" value="TPX13095.1"/>
    <property type="molecule type" value="Genomic_DNA"/>
</dbReference>
<evidence type="ECO:0000256" key="8">
    <source>
        <dbReference type="SAM" id="MobiDB-lite"/>
    </source>
</evidence>
<feature type="compositionally biased region" description="Polar residues" evidence="8">
    <location>
        <begin position="57"/>
        <end position="68"/>
    </location>
</feature>
<dbReference type="PANTHER" id="PTHR46494:SF1">
    <property type="entry name" value="CORA FAMILY METAL ION TRANSPORTER (EUROFUNG)"/>
    <property type="match status" value="1"/>
</dbReference>
<evidence type="ECO:0000313" key="11">
    <source>
        <dbReference type="Proteomes" id="UP000319257"/>
    </source>
</evidence>
<comment type="similarity">
    <text evidence="2">Belongs to the CorA metal ion transporter (MIT) (TC 1.A.35) family.</text>
</comment>
<keyword evidence="11" id="KW-1185">Reference proteome</keyword>
<dbReference type="AlphaFoldDB" id="A0A507AQF9"/>
<dbReference type="Gene3D" id="3.30.460.20">
    <property type="entry name" value="CorA soluble domain-like"/>
    <property type="match status" value="1"/>
</dbReference>
<keyword evidence="5 9" id="KW-0812">Transmembrane</keyword>
<keyword evidence="7 9" id="KW-0472">Membrane</keyword>
<feature type="region of interest" description="Disordered" evidence="8">
    <location>
        <begin position="57"/>
        <end position="97"/>
    </location>
</feature>
<feature type="compositionally biased region" description="Basic residues" evidence="8">
    <location>
        <begin position="270"/>
        <end position="290"/>
    </location>
</feature>
<dbReference type="Pfam" id="PF01544">
    <property type="entry name" value="CorA"/>
    <property type="match status" value="1"/>
</dbReference>
<dbReference type="InterPro" id="IPR002523">
    <property type="entry name" value="MgTranspt_CorA/ZnTranspt_ZntB"/>
</dbReference>
<keyword evidence="4" id="KW-1003">Cell membrane</keyword>
<proteinExistence type="inferred from homology"/>
<dbReference type="STRING" id="1093900.A0A507AQF9"/>
<feature type="compositionally biased region" description="Polar residues" evidence="8">
    <location>
        <begin position="317"/>
        <end position="331"/>
    </location>
</feature>
<dbReference type="PANTHER" id="PTHR46494">
    <property type="entry name" value="CORA FAMILY METAL ION TRANSPORTER (EUROFUNG)"/>
    <property type="match status" value="1"/>
</dbReference>
<feature type="transmembrane region" description="Helical" evidence="9">
    <location>
        <begin position="602"/>
        <end position="620"/>
    </location>
</feature>
<gene>
    <name evidence="10" type="ORF">E0L32_006521</name>
</gene>
<dbReference type="SUPFAM" id="SSF144083">
    <property type="entry name" value="Magnesium transport protein CorA, transmembrane region"/>
    <property type="match status" value="1"/>
</dbReference>
<dbReference type="GO" id="GO:0050897">
    <property type="term" value="F:cobalt ion binding"/>
    <property type="evidence" value="ECO:0007669"/>
    <property type="project" value="TreeGrafter"/>
</dbReference>
<reference evidence="10 11" key="1">
    <citation type="submission" date="2019-06" db="EMBL/GenBank/DDBJ databases">
        <title>Draft genome sequence of the filamentous fungus Phialemoniopsis curvata isolated from diesel fuel.</title>
        <authorList>
            <person name="Varaljay V.A."/>
            <person name="Lyon W.J."/>
            <person name="Crouch A.L."/>
            <person name="Drake C.E."/>
            <person name="Hollomon J.M."/>
            <person name="Nadeau L.J."/>
            <person name="Nunn H.S."/>
            <person name="Stevenson B.S."/>
            <person name="Bojanowski C.L."/>
            <person name="Crookes-Goodson W.J."/>
        </authorList>
    </citation>
    <scope>NUCLEOTIDE SEQUENCE [LARGE SCALE GENOMIC DNA]</scope>
    <source>
        <strain evidence="10 11">D216</strain>
    </source>
</reference>
<keyword evidence="3" id="KW-0813">Transport</keyword>
<dbReference type="InterPro" id="IPR045863">
    <property type="entry name" value="CorA_TM1_TM2"/>
</dbReference>
<evidence type="ECO:0000256" key="6">
    <source>
        <dbReference type="ARBA" id="ARBA00022989"/>
    </source>
</evidence>
<comment type="caution">
    <text evidence="10">The sequence shown here is derived from an EMBL/GenBank/DDBJ whole genome shotgun (WGS) entry which is preliminary data.</text>
</comment>
<accession>A0A507AQF9</accession>
<dbReference type="Proteomes" id="UP000319257">
    <property type="component" value="Unassembled WGS sequence"/>
</dbReference>
<name>A0A507AQF9_9PEZI</name>
<dbReference type="InParanoid" id="A0A507AQF9"/>
<feature type="region of interest" description="Disordered" evidence="8">
    <location>
        <begin position="1"/>
        <end position="36"/>
    </location>
</feature>
<evidence type="ECO:0000256" key="3">
    <source>
        <dbReference type="ARBA" id="ARBA00022448"/>
    </source>
</evidence>
<dbReference type="GeneID" id="41973968"/>
<feature type="transmembrane region" description="Helical" evidence="9">
    <location>
        <begin position="565"/>
        <end position="582"/>
    </location>
</feature>
<evidence type="ECO:0000313" key="10">
    <source>
        <dbReference type="EMBL" id="TPX13095.1"/>
    </source>
</evidence>
<dbReference type="GO" id="GO:0005886">
    <property type="term" value="C:plasma membrane"/>
    <property type="evidence" value="ECO:0007669"/>
    <property type="project" value="UniProtKB-SubCell"/>
</dbReference>